<dbReference type="PRINTS" id="PR00385">
    <property type="entry name" value="P450"/>
</dbReference>
<feature type="binding site" description="axial binding residue" evidence="2">
    <location>
        <position position="504"/>
    </location>
    <ligand>
        <name>heme</name>
        <dbReference type="ChEBI" id="CHEBI:30413"/>
    </ligand>
    <ligandPart>
        <name>Fe</name>
        <dbReference type="ChEBI" id="CHEBI:18248"/>
    </ligandPart>
</feature>
<organism evidence="3 4">
    <name type="scientific">Exophiala mesophila</name>
    <name type="common">Black yeast-like fungus</name>
    <dbReference type="NCBI Taxonomy" id="212818"/>
    <lineage>
        <taxon>Eukaryota</taxon>
        <taxon>Fungi</taxon>
        <taxon>Dikarya</taxon>
        <taxon>Ascomycota</taxon>
        <taxon>Pezizomycotina</taxon>
        <taxon>Eurotiomycetes</taxon>
        <taxon>Chaetothyriomycetidae</taxon>
        <taxon>Chaetothyriales</taxon>
        <taxon>Herpotrichiellaceae</taxon>
        <taxon>Exophiala</taxon>
    </lineage>
</organism>
<evidence type="ECO:0000256" key="1">
    <source>
        <dbReference type="ARBA" id="ARBA00010617"/>
    </source>
</evidence>
<comment type="caution">
    <text evidence="3">The sequence shown here is derived from an EMBL/GenBank/DDBJ whole genome shotgun (WGS) entry which is preliminary data.</text>
</comment>
<keyword evidence="2" id="KW-0349">Heme</keyword>
<dbReference type="InterPro" id="IPR050121">
    <property type="entry name" value="Cytochrome_P450_monoxygenase"/>
</dbReference>
<reference evidence="3 4" key="1">
    <citation type="submission" date="2017-03" db="EMBL/GenBank/DDBJ databases">
        <title>Genomes of endolithic fungi from Antarctica.</title>
        <authorList>
            <person name="Coleine C."/>
            <person name="Masonjones S."/>
            <person name="Stajich J.E."/>
        </authorList>
    </citation>
    <scope>NUCLEOTIDE SEQUENCE [LARGE SCALE GENOMIC DNA]</scope>
    <source>
        <strain evidence="3 4">CCFEE 6314</strain>
    </source>
</reference>
<keyword evidence="2" id="KW-0479">Metal-binding</keyword>
<accession>A0A438MRB1</accession>
<dbReference type="PANTHER" id="PTHR24305">
    <property type="entry name" value="CYTOCHROME P450"/>
    <property type="match status" value="1"/>
</dbReference>
<dbReference type="Proteomes" id="UP000288859">
    <property type="component" value="Unassembled WGS sequence"/>
</dbReference>
<protein>
    <recommendedName>
        <fullName evidence="5">Cytochrome P450 monooxygenase</fullName>
    </recommendedName>
</protein>
<dbReference type="SUPFAM" id="SSF48264">
    <property type="entry name" value="Cytochrome P450"/>
    <property type="match status" value="1"/>
</dbReference>
<dbReference type="PRINTS" id="PR00463">
    <property type="entry name" value="EP450I"/>
</dbReference>
<dbReference type="Pfam" id="PF00067">
    <property type="entry name" value="p450"/>
    <property type="match status" value="1"/>
</dbReference>
<dbReference type="PANTHER" id="PTHR24305:SF166">
    <property type="entry name" value="CYTOCHROME P450 12A4, MITOCHONDRIAL-RELATED"/>
    <property type="match status" value="1"/>
</dbReference>
<dbReference type="InterPro" id="IPR002401">
    <property type="entry name" value="Cyt_P450_E_grp-I"/>
</dbReference>
<comment type="cofactor">
    <cofactor evidence="2">
        <name>heme</name>
        <dbReference type="ChEBI" id="CHEBI:30413"/>
    </cofactor>
</comment>
<keyword evidence="2" id="KW-0408">Iron</keyword>
<sequence>MLRILQNEFPISLTQFITLIDMHYWRGVITHLSILLAQPVYLALRYLLRHDWTYSPSVLNLSIHAVVWSYIVLRISVPFFTSPLRRLPSPPGERFPLCHLNFNGGRPPTTIFEDMINNTPNDGIIVLWGPFYLFHEVLVTRPDTAMEVLNTHAYDWHKPSILREVLLRILGEGLVNVEGAKHKAMRRVVAPSFTGRQVRDQAPLFYAKGLALTDVLARRLAQNRDGELEMMALASSVSLDIIGAAAVGMEFNTLNDEQSHLAKLYQSVAEPPPFSLLVQVLFPKWMIQRVKGSGFAATLNAQSQLRDKIHALLTEKKIHMYEDDESASQSKDIIASIMKAGDFSEDYLVGQMLTFLTAGHDTGASALTWAIWLLSLHPQVADRLRVECNTQIGDKSPSEISASIFDNDKMPFLTAVCNEVLRLYPPAPSSPRDAAVSTTIGHVRIPKGTRLTVSPWAINRSRAIWGPDAAEFKPERWLHGPNAANGGAESPHAFLTFLHGPRACIGQSFARLEMKCLVAVLMMRFHFEVAEPDRKIEIGGFVTIKPHGGLKFKVRDIRNSVDGAQR</sequence>
<evidence type="ECO:0000313" key="3">
    <source>
        <dbReference type="EMBL" id="RVX65801.1"/>
    </source>
</evidence>
<evidence type="ECO:0000256" key="2">
    <source>
        <dbReference type="PIRSR" id="PIRSR602401-1"/>
    </source>
</evidence>
<evidence type="ECO:0000313" key="4">
    <source>
        <dbReference type="Proteomes" id="UP000288859"/>
    </source>
</evidence>
<dbReference type="InterPro" id="IPR036396">
    <property type="entry name" value="Cyt_P450_sf"/>
</dbReference>
<proteinExistence type="inferred from homology"/>
<name>A0A438MRB1_EXOME</name>
<dbReference type="OrthoDB" id="1470350at2759"/>
<dbReference type="GO" id="GO:0016705">
    <property type="term" value="F:oxidoreductase activity, acting on paired donors, with incorporation or reduction of molecular oxygen"/>
    <property type="evidence" value="ECO:0007669"/>
    <property type="project" value="InterPro"/>
</dbReference>
<dbReference type="GO" id="GO:0005506">
    <property type="term" value="F:iron ion binding"/>
    <property type="evidence" value="ECO:0007669"/>
    <property type="project" value="InterPro"/>
</dbReference>
<evidence type="ECO:0008006" key="5">
    <source>
        <dbReference type="Google" id="ProtNLM"/>
    </source>
</evidence>
<dbReference type="VEuPathDB" id="FungiDB:PV10_03534"/>
<comment type="similarity">
    <text evidence="1">Belongs to the cytochrome P450 family.</text>
</comment>
<dbReference type="AlphaFoldDB" id="A0A438MRB1"/>
<dbReference type="GO" id="GO:0020037">
    <property type="term" value="F:heme binding"/>
    <property type="evidence" value="ECO:0007669"/>
    <property type="project" value="InterPro"/>
</dbReference>
<gene>
    <name evidence="3" type="ORF">B0A52_10363</name>
</gene>
<dbReference type="EMBL" id="NAJM01000079">
    <property type="protein sequence ID" value="RVX65801.1"/>
    <property type="molecule type" value="Genomic_DNA"/>
</dbReference>
<dbReference type="InterPro" id="IPR001128">
    <property type="entry name" value="Cyt_P450"/>
</dbReference>
<dbReference type="GO" id="GO:0004497">
    <property type="term" value="F:monooxygenase activity"/>
    <property type="evidence" value="ECO:0007669"/>
    <property type="project" value="InterPro"/>
</dbReference>
<dbReference type="Gene3D" id="1.10.630.10">
    <property type="entry name" value="Cytochrome P450"/>
    <property type="match status" value="1"/>
</dbReference>